<proteinExistence type="predicted"/>
<dbReference type="AlphaFoldDB" id="A0A1A9ND27"/>
<feature type="region of interest" description="Disordered" evidence="1">
    <location>
        <begin position="1"/>
        <end position="24"/>
    </location>
</feature>
<sequence length="83" mass="7658">MRGGGVSGGGVEGRGGGDEVARRADAAEGGARALGGGYVAQWGGGVGKGVVRGWGGEAGGGGGRGGVAECGVTAKKAACRGEQ</sequence>
<feature type="compositionally biased region" description="Gly residues" evidence="1">
    <location>
        <begin position="1"/>
        <end position="14"/>
    </location>
</feature>
<gene>
    <name evidence="2" type="ORF">A6V37_37885</name>
</gene>
<evidence type="ECO:0000313" key="3">
    <source>
        <dbReference type="Proteomes" id="UP000078116"/>
    </source>
</evidence>
<dbReference type="Proteomes" id="UP000078116">
    <property type="component" value="Unassembled WGS sequence"/>
</dbReference>
<evidence type="ECO:0000256" key="1">
    <source>
        <dbReference type="SAM" id="MobiDB-lite"/>
    </source>
</evidence>
<dbReference type="EMBL" id="LXKA01000097">
    <property type="protein sequence ID" value="OAJ64611.1"/>
    <property type="molecule type" value="Genomic_DNA"/>
</dbReference>
<feature type="compositionally biased region" description="Basic and acidic residues" evidence="1">
    <location>
        <begin position="15"/>
        <end position="24"/>
    </location>
</feature>
<reference evidence="2 3" key="1">
    <citation type="submission" date="2016-04" db="EMBL/GenBank/DDBJ databases">
        <title>Reclassification of Paraburkholderia panaciterrae (Farh et al. 2015) Dobritsa &amp; Samadpour 2016 as a later homotypic synonym of Paraburkholderia ginsengiterrae (Farh et al. 2015) Dobritsa &amp; Samadpour 2016.</title>
        <authorList>
            <person name="Dobritsa A.P."/>
            <person name="Kutumbaka K."/>
            <person name="Samadpour M."/>
        </authorList>
    </citation>
    <scope>NUCLEOTIDE SEQUENCE [LARGE SCALE GENOMIC DNA]</scope>
    <source>
        <strain evidence="2 3">DCY85</strain>
    </source>
</reference>
<name>A0A1A9ND27_9BURK</name>
<comment type="caution">
    <text evidence="2">The sequence shown here is derived from an EMBL/GenBank/DDBJ whole genome shotgun (WGS) entry which is preliminary data.</text>
</comment>
<organism evidence="2 3">
    <name type="scientific">Paraburkholderia ginsengiterrae</name>
    <dbReference type="NCBI Taxonomy" id="1462993"/>
    <lineage>
        <taxon>Bacteria</taxon>
        <taxon>Pseudomonadati</taxon>
        <taxon>Pseudomonadota</taxon>
        <taxon>Betaproteobacteria</taxon>
        <taxon>Burkholderiales</taxon>
        <taxon>Burkholderiaceae</taxon>
        <taxon>Paraburkholderia</taxon>
    </lineage>
</organism>
<evidence type="ECO:0000313" key="2">
    <source>
        <dbReference type="EMBL" id="OAJ64611.1"/>
    </source>
</evidence>
<protein>
    <submittedName>
        <fullName evidence="2">Uncharacterized protein</fullName>
    </submittedName>
</protein>
<accession>A0A1A9ND27</accession>